<comment type="caution">
    <text evidence="8">The sequence shown here is derived from an EMBL/GenBank/DDBJ whole genome shotgun (WGS) entry which is preliminary data.</text>
</comment>
<evidence type="ECO:0000256" key="2">
    <source>
        <dbReference type="ARBA" id="ARBA00022723"/>
    </source>
</evidence>
<dbReference type="EMBL" id="PHFD01000070">
    <property type="protein sequence ID" value="PKH47833.1"/>
    <property type="molecule type" value="Genomic_DNA"/>
</dbReference>
<evidence type="ECO:0000256" key="1">
    <source>
        <dbReference type="ARBA" id="ARBA00004196"/>
    </source>
</evidence>
<dbReference type="Proteomes" id="UP000233649">
    <property type="component" value="Unassembled WGS sequence"/>
</dbReference>
<feature type="domain" description="4Fe-4S ferredoxin-type" evidence="7">
    <location>
        <begin position="371"/>
        <end position="403"/>
    </location>
</feature>
<dbReference type="NCBIfam" id="TIGR02486">
    <property type="entry name" value="RDH"/>
    <property type="match status" value="1"/>
</dbReference>
<dbReference type="AlphaFoldDB" id="A0A2J1E072"/>
<accession>A0A2J1E072</accession>
<dbReference type="PROSITE" id="PS51379">
    <property type="entry name" value="4FE4S_FER_2"/>
    <property type="match status" value="1"/>
</dbReference>
<evidence type="ECO:0000256" key="6">
    <source>
        <dbReference type="ARBA" id="ARBA00023136"/>
    </source>
</evidence>
<dbReference type="InterPro" id="IPR028894">
    <property type="entry name" value="RDH_dom"/>
</dbReference>
<name>A0A2J1E072_9CHLR</name>
<evidence type="ECO:0000256" key="4">
    <source>
        <dbReference type="ARBA" id="ARBA00023004"/>
    </source>
</evidence>
<gene>
    <name evidence="8" type="ORF">CVH13_00207</name>
</gene>
<dbReference type="Pfam" id="PF13486">
    <property type="entry name" value="Dehalogenase"/>
    <property type="match status" value="1"/>
</dbReference>
<reference evidence="8 9" key="1">
    <citation type="journal article" date="2017" name="FEMS Microbiol. Ecol.">
        <title>Reconstructed genomes of novel Dehalococcoides mccartyi strains from 1,2,3,4-tetrachlorodibenzo-p-dioxin-dechlorinating enrichment cultures reveal divergent reductive dehalogenase gene profiles.</title>
        <authorList>
            <person name="Dam H.T."/>
            <person name="Vollmers J."/>
            <person name="Kaster A.K."/>
            <person name="Haggblom M.M."/>
        </authorList>
    </citation>
    <scope>NUCLEOTIDE SEQUENCE [LARGE SCALE GENOMIC DNA]</scope>
    <source>
        <strain evidence="8 9">H1-3-2.001</strain>
    </source>
</reference>
<evidence type="ECO:0000259" key="7">
    <source>
        <dbReference type="PROSITE" id="PS51379"/>
    </source>
</evidence>
<evidence type="ECO:0000256" key="5">
    <source>
        <dbReference type="ARBA" id="ARBA00023014"/>
    </source>
</evidence>
<keyword evidence="3" id="KW-0732">Signal</keyword>
<evidence type="ECO:0000313" key="9">
    <source>
        <dbReference type="Proteomes" id="UP000233649"/>
    </source>
</evidence>
<evidence type="ECO:0000313" key="8">
    <source>
        <dbReference type="EMBL" id="PKH47833.1"/>
    </source>
</evidence>
<protein>
    <submittedName>
        <fullName evidence="8">Reductive dehalogenase</fullName>
    </submittedName>
</protein>
<keyword evidence="6" id="KW-0472">Membrane</keyword>
<sequence length="525" mass="58368">SLKNNLRQKGEVNIMSKFHSMINRRDFMKGLGLAGAGLGAAASTAPVFNDLDGVISSPWGNWKRPWWVKEREIGNPTIELNWNEMQRFDLRENLWVPHAFASYIGTEKLIQIYQENSASQIEGVRNNQSGKSLRDNALSSASGYYFSADVPGQELKTWLGPQKTERIGVAATPEELGAPKWQGTPEENLKMLRAAMRFFGTSQIAVSELDTNERRILSTHDSGNFLNDSYLFNWPPPDTDAKSFVFENVDKAYEGSNKYVLPDKPLWTVAIAVQMSKEMFRHESSFMRAAANISRYRIHAMIQTLTQNFLRGLGYQGMGYPKSAWGALPAQATSILSGLSEMGRNNNFCISPEFGPICGYFSLITDLPLASTPPIDAGIFRFCHTCRKCAQTCPSEAISFEAEPSWEIPQSAIATDTPIKFTTPGKLTYHTDALKCRIFFDSQPDRCGRCMGTCVFNTNTSAMVHDFVKATVSSTGLLNGFLWNADKAFGYGLVPVEETEEWWNLSLPLYGQDGSIGASNGGYNQ</sequence>
<proteinExistence type="predicted"/>
<dbReference type="InterPro" id="IPR017900">
    <property type="entry name" value="4Fe4S_Fe_S_CS"/>
</dbReference>
<dbReference type="PROSITE" id="PS00198">
    <property type="entry name" value="4FE4S_FER_1"/>
    <property type="match status" value="1"/>
</dbReference>
<dbReference type="GO" id="GO:0030313">
    <property type="term" value="C:cell envelope"/>
    <property type="evidence" value="ECO:0007669"/>
    <property type="project" value="UniProtKB-SubCell"/>
</dbReference>
<keyword evidence="5" id="KW-0411">Iron-sulfur</keyword>
<keyword evidence="4" id="KW-0408">Iron</keyword>
<dbReference type="InterPro" id="IPR012832">
    <property type="entry name" value="RDH"/>
</dbReference>
<dbReference type="SUPFAM" id="SSF54862">
    <property type="entry name" value="4Fe-4S ferredoxins"/>
    <property type="match status" value="1"/>
</dbReference>
<dbReference type="NCBIfam" id="TIGR01409">
    <property type="entry name" value="TAT_signal_seq"/>
    <property type="match status" value="1"/>
</dbReference>
<comment type="subcellular location">
    <subcellularLocation>
        <location evidence="1">Cell envelope</location>
    </subcellularLocation>
</comment>
<feature type="non-terminal residue" evidence="8">
    <location>
        <position position="1"/>
    </location>
</feature>
<dbReference type="GO" id="GO:0046872">
    <property type="term" value="F:metal ion binding"/>
    <property type="evidence" value="ECO:0007669"/>
    <property type="project" value="UniProtKB-KW"/>
</dbReference>
<evidence type="ECO:0000256" key="3">
    <source>
        <dbReference type="ARBA" id="ARBA00022729"/>
    </source>
</evidence>
<dbReference type="InterPro" id="IPR017896">
    <property type="entry name" value="4Fe4S_Fe-S-bd"/>
</dbReference>
<organism evidence="8 9">
    <name type="scientific">Dehalococcoides mccartyi</name>
    <dbReference type="NCBI Taxonomy" id="61435"/>
    <lineage>
        <taxon>Bacteria</taxon>
        <taxon>Bacillati</taxon>
        <taxon>Chloroflexota</taxon>
        <taxon>Dehalococcoidia</taxon>
        <taxon>Dehalococcoidales</taxon>
        <taxon>Dehalococcoidaceae</taxon>
        <taxon>Dehalococcoides</taxon>
    </lineage>
</organism>
<dbReference type="InterPro" id="IPR019546">
    <property type="entry name" value="TAT_signal_bac_arc"/>
</dbReference>
<dbReference type="GO" id="GO:0051536">
    <property type="term" value="F:iron-sulfur cluster binding"/>
    <property type="evidence" value="ECO:0007669"/>
    <property type="project" value="UniProtKB-KW"/>
</dbReference>
<keyword evidence="2" id="KW-0479">Metal-binding</keyword>